<dbReference type="Gene3D" id="2.30.30.40">
    <property type="entry name" value="SH3 Domains"/>
    <property type="match status" value="1"/>
</dbReference>
<name>A0ABZ2WF01_9STAP</name>
<dbReference type="InterPro" id="IPR038765">
    <property type="entry name" value="Papain-like_cys_pep_sf"/>
</dbReference>
<proteinExistence type="predicted"/>
<gene>
    <name evidence="2" type="ORF">SHJJP9002_001521</name>
</gene>
<protein>
    <submittedName>
        <fullName evidence="2">CHAP domain-containing protein</fullName>
    </submittedName>
</protein>
<evidence type="ECO:0000313" key="3">
    <source>
        <dbReference type="Proteomes" id="UP001468345"/>
    </source>
</evidence>
<dbReference type="Pfam" id="PF25606">
    <property type="entry name" value="SH3b_P2"/>
    <property type="match status" value="1"/>
</dbReference>
<evidence type="ECO:0000313" key="2">
    <source>
        <dbReference type="EMBL" id="WZG10652.1"/>
    </source>
</evidence>
<sequence>MTQTAPDKKTSKAALTQKQFVAWLKQSIGKKYDFDLYYGFQCYDYANAGWSQLFPSNTLKGMYAKNIHTDNKAMLSTRAKVYKNTPDFLAKPGDMVIFPGTYGEGAGHVAWVIAATLSQITVVEQNWLGGGWTYGAEQGGSGWETATQRVHSYDPNMVFIRPNFASNKVSATLRKTKAKVTKPKTKWNWKGRFTTNSVIKVRRSPGLKGSVVDKGSWLLKGQYIDFVQIEKKDGYWWAKFKYPTNPSAGYFYCALCEITDKKERIKHEKEMYGKIKWK</sequence>
<dbReference type="InterPro" id="IPR057958">
    <property type="entry name" value="SH3b_P2_dom"/>
</dbReference>
<dbReference type="Pfam" id="PF05257">
    <property type="entry name" value="CHAP"/>
    <property type="match status" value="1"/>
</dbReference>
<feature type="domain" description="Peptidase C51" evidence="1">
    <location>
        <begin position="17"/>
        <end position="161"/>
    </location>
</feature>
<dbReference type="EMBL" id="CP133006">
    <property type="protein sequence ID" value="WZG10652.1"/>
    <property type="molecule type" value="Genomic_DNA"/>
</dbReference>
<keyword evidence="3" id="KW-1185">Reference proteome</keyword>
<dbReference type="PROSITE" id="PS50911">
    <property type="entry name" value="CHAP"/>
    <property type="match status" value="1"/>
</dbReference>
<dbReference type="InterPro" id="IPR007921">
    <property type="entry name" value="CHAP_dom"/>
</dbReference>
<reference evidence="2 3" key="1">
    <citation type="journal article" date="2024" name="ISME J.">
        <title>Staphylococcus epidermidis bacteriocin A37 kills natural competitors with a unique mechanism of action.</title>
        <authorList>
            <person name="Puls J.S."/>
            <person name="Winnerling B."/>
            <person name="Power J.J."/>
            <person name="Kruger A.M."/>
            <person name="Brajtenbach D."/>
            <person name="Johnson M."/>
            <person name="Bilici K."/>
            <person name="Camus L."/>
            <person name="Fliesswasser T."/>
            <person name="Schneider T."/>
            <person name="Sahl H.G."/>
            <person name="Ghosal D."/>
            <person name="Kubitscheck U."/>
            <person name="Heilbronner S."/>
            <person name="Grein F."/>
        </authorList>
    </citation>
    <scope>NUCLEOTIDE SEQUENCE [LARGE SCALE GENOMIC DNA]</scope>
    <source>
        <strain evidence="2 3">SCK7</strain>
    </source>
</reference>
<dbReference type="SUPFAM" id="SSF54001">
    <property type="entry name" value="Cysteine proteinases"/>
    <property type="match status" value="1"/>
</dbReference>
<accession>A0ABZ2WF01</accession>
<evidence type="ECO:0000259" key="1">
    <source>
        <dbReference type="PROSITE" id="PS50911"/>
    </source>
</evidence>
<dbReference type="Proteomes" id="UP001468345">
    <property type="component" value="Chromosome"/>
</dbReference>
<organism evidence="2 3">
    <name type="scientific">Staphylococcus casei</name>
    <dbReference type="NCBI Taxonomy" id="201828"/>
    <lineage>
        <taxon>Bacteria</taxon>
        <taxon>Bacillati</taxon>
        <taxon>Bacillota</taxon>
        <taxon>Bacilli</taxon>
        <taxon>Bacillales</taxon>
        <taxon>Staphylococcaceae</taxon>
        <taxon>Staphylococcus</taxon>
    </lineage>
</organism>
<dbReference type="Gene3D" id="3.90.1720.10">
    <property type="entry name" value="endopeptidase domain like (from Nostoc punctiforme)"/>
    <property type="match status" value="1"/>
</dbReference>